<comment type="similarity">
    <text evidence="3">Belongs to the UreF family.</text>
</comment>
<feature type="region of interest" description="Disordered" evidence="4">
    <location>
        <begin position="1"/>
        <end position="27"/>
    </location>
</feature>
<gene>
    <name evidence="3" type="primary">ureF</name>
    <name evidence="5" type="ORF">HNQ38_000513</name>
</gene>
<evidence type="ECO:0000256" key="1">
    <source>
        <dbReference type="ARBA" id="ARBA00022988"/>
    </source>
</evidence>
<keyword evidence="3" id="KW-0963">Cytoplasm</keyword>
<dbReference type="GO" id="GO:0016151">
    <property type="term" value="F:nickel cation binding"/>
    <property type="evidence" value="ECO:0007669"/>
    <property type="project" value="UniProtKB-UniRule"/>
</dbReference>
<comment type="subcellular location">
    <subcellularLocation>
        <location evidence="3">Cytoplasm</location>
    </subcellularLocation>
</comment>
<dbReference type="InterPro" id="IPR002639">
    <property type="entry name" value="UreF"/>
</dbReference>
<keyword evidence="2 3" id="KW-0143">Chaperone</keyword>
<keyword evidence="6" id="KW-1185">Reference proteome</keyword>
<dbReference type="PANTHER" id="PTHR33620:SF1">
    <property type="entry name" value="UREASE ACCESSORY PROTEIN F"/>
    <property type="match status" value="1"/>
</dbReference>
<protein>
    <recommendedName>
        <fullName evidence="3">Urease accessory protein UreF</fullName>
    </recommendedName>
</protein>
<sequence>MKNPQKSRRTANVKTARQAEQPDAASGQRVFTSSASSLFGHMGGGVLSLVRMMQFGDSTLPIGAFAFSNALESAVQKGIVRDAQDLQDYTACAIEQAATSDAIGLAWAMRYAAQDAWDDLVMVDHEVHCRRLPEESRLMSVRMGKKLVEMCLSTTGLSGLDIWLGRINAHETPGTYPVSLGLLFSRMGLPVQQALVVHQYGLAATILNAALRLMRVTHLDTQRILFRLMENIDRQCAVASSVPLERMSTYAPMSEILGAVHVKAHVRMFMN</sequence>
<evidence type="ECO:0000256" key="3">
    <source>
        <dbReference type="HAMAP-Rule" id="MF_01385"/>
    </source>
</evidence>
<comment type="subunit">
    <text evidence="3">UreD, UreF and UreG form a complex that acts as a GTP-hydrolysis-dependent molecular chaperone, activating the urease apoprotein by helping to assemble the nickel containing metallocenter of UreC. The UreE protein probably delivers the nickel.</text>
</comment>
<dbReference type="PANTHER" id="PTHR33620">
    <property type="entry name" value="UREASE ACCESSORY PROTEIN F"/>
    <property type="match status" value="1"/>
</dbReference>
<keyword evidence="1 3" id="KW-0996">Nickel insertion</keyword>
<evidence type="ECO:0000313" key="6">
    <source>
        <dbReference type="Proteomes" id="UP000539075"/>
    </source>
</evidence>
<dbReference type="HAMAP" id="MF_01385">
    <property type="entry name" value="UreF"/>
    <property type="match status" value="1"/>
</dbReference>
<dbReference type="Proteomes" id="UP000539075">
    <property type="component" value="Unassembled WGS sequence"/>
</dbReference>
<reference evidence="5 6" key="1">
    <citation type="submission" date="2020-08" db="EMBL/GenBank/DDBJ databases">
        <title>Genomic Encyclopedia of Type Strains, Phase IV (KMG-IV): sequencing the most valuable type-strain genomes for metagenomic binning, comparative biology and taxonomic classification.</title>
        <authorList>
            <person name="Goeker M."/>
        </authorList>
    </citation>
    <scope>NUCLEOTIDE SEQUENCE [LARGE SCALE GENOMIC DNA]</scope>
    <source>
        <strain evidence="5 6">DSM 11275</strain>
    </source>
</reference>
<evidence type="ECO:0000256" key="4">
    <source>
        <dbReference type="SAM" id="MobiDB-lite"/>
    </source>
</evidence>
<comment type="caution">
    <text evidence="5">The sequence shown here is derived from an EMBL/GenBank/DDBJ whole genome shotgun (WGS) entry which is preliminary data.</text>
</comment>
<dbReference type="Pfam" id="PF01730">
    <property type="entry name" value="UreF"/>
    <property type="match status" value="1"/>
</dbReference>
<dbReference type="PIRSF" id="PIRSF009467">
    <property type="entry name" value="Ureas_acces_UreF"/>
    <property type="match status" value="1"/>
</dbReference>
<dbReference type="RefSeq" id="WP_221277768.1">
    <property type="nucleotide sequence ID" value="NZ_JACHGO010000001.1"/>
</dbReference>
<dbReference type="GO" id="GO:0005737">
    <property type="term" value="C:cytoplasm"/>
    <property type="evidence" value="ECO:0007669"/>
    <property type="project" value="UniProtKB-SubCell"/>
</dbReference>
<organism evidence="5 6">
    <name type="scientific">Desulfovibrio intestinalis</name>
    <dbReference type="NCBI Taxonomy" id="58621"/>
    <lineage>
        <taxon>Bacteria</taxon>
        <taxon>Pseudomonadati</taxon>
        <taxon>Thermodesulfobacteriota</taxon>
        <taxon>Desulfovibrionia</taxon>
        <taxon>Desulfovibrionales</taxon>
        <taxon>Desulfovibrionaceae</taxon>
        <taxon>Desulfovibrio</taxon>
    </lineage>
</organism>
<proteinExistence type="inferred from homology"/>
<dbReference type="Gene3D" id="1.10.4190.10">
    <property type="entry name" value="Urease accessory protein UreF"/>
    <property type="match status" value="1"/>
</dbReference>
<name>A0A7W8BYS9_9BACT</name>
<evidence type="ECO:0000313" key="5">
    <source>
        <dbReference type="EMBL" id="MBB5142450.1"/>
    </source>
</evidence>
<accession>A0A7W8BYS9</accession>
<dbReference type="AlphaFoldDB" id="A0A7W8BYS9"/>
<dbReference type="EMBL" id="JACHGO010000001">
    <property type="protein sequence ID" value="MBB5142450.1"/>
    <property type="molecule type" value="Genomic_DNA"/>
</dbReference>
<evidence type="ECO:0000256" key="2">
    <source>
        <dbReference type="ARBA" id="ARBA00023186"/>
    </source>
</evidence>
<comment type="function">
    <text evidence="3">Required for maturation of urease via the functional incorporation of the urease nickel metallocenter.</text>
</comment>
<feature type="compositionally biased region" description="Basic residues" evidence="4">
    <location>
        <begin position="1"/>
        <end position="11"/>
    </location>
</feature>
<dbReference type="InterPro" id="IPR038277">
    <property type="entry name" value="UreF_sf"/>
</dbReference>